<dbReference type="GO" id="GO:0000166">
    <property type="term" value="F:nucleotide binding"/>
    <property type="evidence" value="ECO:0007669"/>
    <property type="project" value="InterPro"/>
</dbReference>
<gene>
    <name evidence="2" type="ORF">QV13_20650</name>
</gene>
<proteinExistence type="predicted"/>
<dbReference type="EMBL" id="MDEO01000035">
    <property type="protein sequence ID" value="OCX14825.1"/>
    <property type="molecule type" value="Genomic_DNA"/>
</dbReference>
<comment type="caution">
    <text evidence="2">The sequence shown here is derived from an EMBL/GenBank/DDBJ whole genome shotgun (WGS) entry which is preliminary data.</text>
</comment>
<evidence type="ECO:0000313" key="3">
    <source>
        <dbReference type="Proteomes" id="UP000094412"/>
    </source>
</evidence>
<evidence type="ECO:0000259" key="1">
    <source>
        <dbReference type="Pfam" id="PF01408"/>
    </source>
</evidence>
<dbReference type="PANTHER" id="PTHR43377:SF1">
    <property type="entry name" value="BILIVERDIN REDUCTASE A"/>
    <property type="match status" value="1"/>
</dbReference>
<evidence type="ECO:0000313" key="2">
    <source>
        <dbReference type="EMBL" id="OCX14825.1"/>
    </source>
</evidence>
<organism evidence="2 3">
    <name type="scientific">Mesorhizobium hungaricum</name>
    <dbReference type="NCBI Taxonomy" id="1566387"/>
    <lineage>
        <taxon>Bacteria</taxon>
        <taxon>Pseudomonadati</taxon>
        <taxon>Pseudomonadota</taxon>
        <taxon>Alphaproteobacteria</taxon>
        <taxon>Hyphomicrobiales</taxon>
        <taxon>Phyllobacteriaceae</taxon>
        <taxon>Mesorhizobium</taxon>
    </lineage>
</organism>
<dbReference type="InterPro" id="IPR036291">
    <property type="entry name" value="NAD(P)-bd_dom_sf"/>
</dbReference>
<protein>
    <recommendedName>
        <fullName evidence="1">Gfo/Idh/MocA-like oxidoreductase N-terminal domain-containing protein</fullName>
    </recommendedName>
</protein>
<feature type="domain" description="Gfo/Idh/MocA-like oxidoreductase N-terminal" evidence="1">
    <location>
        <begin position="2"/>
        <end position="106"/>
    </location>
</feature>
<dbReference type="PANTHER" id="PTHR43377">
    <property type="entry name" value="BILIVERDIN REDUCTASE A"/>
    <property type="match status" value="1"/>
</dbReference>
<name>A0A1C2DJJ1_9HYPH</name>
<accession>A0A1C2DJJ1</accession>
<reference evidence="2 3" key="1">
    <citation type="submission" date="2016-08" db="EMBL/GenBank/DDBJ databases">
        <title>Whole genome sequence of Mesorhizobium sp. strain UASWS1009 isolated from industrial sewage.</title>
        <authorList>
            <person name="Crovadore J."/>
            <person name="Calmin G."/>
            <person name="Chablais R."/>
            <person name="Cochard B."/>
            <person name="Lefort F."/>
        </authorList>
    </citation>
    <scope>NUCLEOTIDE SEQUENCE [LARGE SCALE GENOMIC DNA]</scope>
    <source>
        <strain evidence="2 3">UASWS1009</strain>
    </source>
</reference>
<dbReference type="STRING" id="1566387.QV13_20650"/>
<dbReference type="Proteomes" id="UP000094412">
    <property type="component" value="Unassembled WGS sequence"/>
</dbReference>
<dbReference type="Gene3D" id="3.30.360.10">
    <property type="entry name" value="Dihydrodipicolinate Reductase, domain 2"/>
    <property type="match status" value="1"/>
</dbReference>
<sequence>MAREHLRAFEGLSGVRLAGIVSRTHERAAQLGKEFNIPAYPSIQTLYEATKADLVVVTVPELSTAAVASQCFAHPWSVLLEKPAGYNLADATSIRDAARGRNVYVAFNRRAYSSTREALKALENVDAPRFIKVVDQQDQEAAMRNHGQPELVAENYMFANSIHVIDYFRVFGRGKIIDVTPVIAWNPKEPGVVIAKVTFDSGDVGLYEGIWNGPGPWSLTITTPHKRLELRPLEQGSLQLRETRTQIPLEISQDDTMFKPGLRWQAMQAAAAVRGQMHSLATIDDSWESMKLVADIFGMR</sequence>
<dbReference type="SUPFAM" id="SSF51735">
    <property type="entry name" value="NAD(P)-binding Rossmann-fold domains"/>
    <property type="match status" value="1"/>
</dbReference>
<dbReference type="Gene3D" id="3.40.50.720">
    <property type="entry name" value="NAD(P)-binding Rossmann-like Domain"/>
    <property type="match status" value="1"/>
</dbReference>
<dbReference type="InterPro" id="IPR051450">
    <property type="entry name" value="Gfo/Idh/MocA_Oxidoreductases"/>
</dbReference>
<dbReference type="InterPro" id="IPR000683">
    <property type="entry name" value="Gfo/Idh/MocA-like_OxRdtase_N"/>
</dbReference>
<dbReference type="Pfam" id="PF01408">
    <property type="entry name" value="GFO_IDH_MocA"/>
    <property type="match status" value="1"/>
</dbReference>
<keyword evidence="3" id="KW-1185">Reference proteome</keyword>
<dbReference type="AlphaFoldDB" id="A0A1C2DJJ1"/>